<dbReference type="EMBL" id="KE345837">
    <property type="protein sequence ID" value="EXC18511.1"/>
    <property type="molecule type" value="Genomic_DNA"/>
</dbReference>
<sequence length="127" mass="14918">MGSLIWFSFLYQPKHFVDGGAVPTGLTNIYVEYFLSPDHHTMAIAKNKVCGLHDIYWYPATILVSNRNSIQLRYWQYSTDNHRYWRQYSPATINYRCQLSHGYLVKILTGIRQDTSYLIGNHRVIDL</sequence>
<proteinExistence type="predicted"/>
<accession>W9S7A8</accession>
<evidence type="ECO:0000313" key="2">
    <source>
        <dbReference type="Proteomes" id="UP000030645"/>
    </source>
</evidence>
<name>W9S7A8_9ROSA</name>
<organism evidence="1 2">
    <name type="scientific">Morus notabilis</name>
    <dbReference type="NCBI Taxonomy" id="981085"/>
    <lineage>
        <taxon>Eukaryota</taxon>
        <taxon>Viridiplantae</taxon>
        <taxon>Streptophyta</taxon>
        <taxon>Embryophyta</taxon>
        <taxon>Tracheophyta</taxon>
        <taxon>Spermatophyta</taxon>
        <taxon>Magnoliopsida</taxon>
        <taxon>eudicotyledons</taxon>
        <taxon>Gunneridae</taxon>
        <taxon>Pentapetalae</taxon>
        <taxon>rosids</taxon>
        <taxon>fabids</taxon>
        <taxon>Rosales</taxon>
        <taxon>Moraceae</taxon>
        <taxon>Moreae</taxon>
        <taxon>Morus</taxon>
    </lineage>
</organism>
<evidence type="ECO:0000313" key="1">
    <source>
        <dbReference type="EMBL" id="EXC18511.1"/>
    </source>
</evidence>
<gene>
    <name evidence="1" type="ORF">L484_018692</name>
</gene>
<protein>
    <submittedName>
        <fullName evidence="1">Uncharacterized protein</fullName>
    </submittedName>
</protein>
<keyword evidence="2" id="KW-1185">Reference proteome</keyword>
<dbReference type="AlphaFoldDB" id="W9S7A8"/>
<dbReference type="Proteomes" id="UP000030645">
    <property type="component" value="Unassembled WGS sequence"/>
</dbReference>
<reference evidence="2" key="1">
    <citation type="submission" date="2013-01" db="EMBL/GenBank/DDBJ databases">
        <title>Draft Genome Sequence of a Mulberry Tree, Morus notabilis C.K. Schneid.</title>
        <authorList>
            <person name="He N."/>
            <person name="Zhao S."/>
        </authorList>
    </citation>
    <scope>NUCLEOTIDE SEQUENCE</scope>
</reference>